<proteinExistence type="predicted"/>
<dbReference type="Proteomes" id="UP001219934">
    <property type="component" value="Unassembled WGS sequence"/>
</dbReference>
<dbReference type="AlphaFoldDB" id="A0AAD6FJJ4"/>
<accession>A0AAD6FJJ4</accession>
<name>A0AAD6FJJ4_9TELE</name>
<organism evidence="2 3">
    <name type="scientific">Pogonophryne albipinna</name>
    <dbReference type="NCBI Taxonomy" id="1090488"/>
    <lineage>
        <taxon>Eukaryota</taxon>
        <taxon>Metazoa</taxon>
        <taxon>Chordata</taxon>
        <taxon>Craniata</taxon>
        <taxon>Vertebrata</taxon>
        <taxon>Euteleostomi</taxon>
        <taxon>Actinopterygii</taxon>
        <taxon>Neopterygii</taxon>
        <taxon>Teleostei</taxon>
        <taxon>Neoteleostei</taxon>
        <taxon>Acanthomorphata</taxon>
        <taxon>Eupercaria</taxon>
        <taxon>Perciformes</taxon>
        <taxon>Notothenioidei</taxon>
        <taxon>Pogonophryne</taxon>
    </lineage>
</organism>
<evidence type="ECO:0000313" key="3">
    <source>
        <dbReference type="Proteomes" id="UP001219934"/>
    </source>
</evidence>
<keyword evidence="3" id="KW-1185">Reference proteome</keyword>
<evidence type="ECO:0000256" key="1">
    <source>
        <dbReference type="SAM" id="MobiDB-lite"/>
    </source>
</evidence>
<gene>
    <name evidence="2" type="ORF">JOQ06_002298</name>
</gene>
<sequence length="76" mass="8006">ATLQRLLLPQASADAAHLQPTHHPSGLCFNPGPTPLKLSTDGHRAVRTCTNNSLYVRQSHHSPGSAGSGVELRDTG</sequence>
<feature type="region of interest" description="Disordered" evidence="1">
    <location>
        <begin position="54"/>
        <end position="76"/>
    </location>
</feature>
<feature type="non-terminal residue" evidence="2">
    <location>
        <position position="1"/>
    </location>
</feature>
<reference evidence="2" key="1">
    <citation type="submission" date="2022-11" db="EMBL/GenBank/DDBJ databases">
        <title>Chromosome-level genome of Pogonophryne albipinna.</title>
        <authorList>
            <person name="Jo E."/>
        </authorList>
    </citation>
    <scope>NUCLEOTIDE SEQUENCE</scope>
    <source>
        <strain evidence="2">SGF0006</strain>
        <tissue evidence="2">Muscle</tissue>
    </source>
</reference>
<evidence type="ECO:0000313" key="2">
    <source>
        <dbReference type="EMBL" id="KAJ4937666.1"/>
    </source>
</evidence>
<feature type="non-terminal residue" evidence="2">
    <location>
        <position position="76"/>
    </location>
</feature>
<dbReference type="EMBL" id="JAPTMU010000009">
    <property type="protein sequence ID" value="KAJ4937666.1"/>
    <property type="molecule type" value="Genomic_DNA"/>
</dbReference>
<protein>
    <submittedName>
        <fullName evidence="2">Uncharacterized protein</fullName>
    </submittedName>
</protein>
<comment type="caution">
    <text evidence="2">The sequence shown here is derived from an EMBL/GenBank/DDBJ whole genome shotgun (WGS) entry which is preliminary data.</text>
</comment>